<evidence type="ECO:0000313" key="2">
    <source>
        <dbReference type="EMBL" id="PRQ09519.1"/>
    </source>
</evidence>
<accession>A0A2S9YWT8</accession>
<dbReference type="SUPFAM" id="SSF49777">
    <property type="entry name" value="PEBP-like"/>
    <property type="match status" value="1"/>
</dbReference>
<dbReference type="Proteomes" id="UP000238823">
    <property type="component" value="Unassembled WGS sequence"/>
</dbReference>
<dbReference type="Pfam" id="PF01161">
    <property type="entry name" value="PBP"/>
    <property type="match status" value="1"/>
</dbReference>
<sequence length="218" mass="23465">MELRSESFQAGGPISGEFAFCVPAERPEDGHLSMAPNRNPQLSWTGAPAGTKSFAIICRDPDAPAVADDVNKEGKMVSFRVPRVDFSHWVLIDIPPSTTEIPAGSHSDSVTPRGKAPGAAPNDQGLQGVNDYTGWFENDDDMKGEYAGYDGPCPPWNDERLHHYHFAVYALDVESLGLSGSFDATQALQAMEGHVLDWAELVGTYTLNPKVAGAMSGE</sequence>
<dbReference type="NCBIfam" id="TIGR00481">
    <property type="entry name" value="YbhB/YbcL family Raf kinase inhibitor-like protein"/>
    <property type="match status" value="1"/>
</dbReference>
<comment type="caution">
    <text evidence="2">The sequence shown here is derived from an EMBL/GenBank/DDBJ whole genome shotgun (WGS) entry which is preliminary data.</text>
</comment>
<dbReference type="InterPro" id="IPR005247">
    <property type="entry name" value="YbhB_YbcL/LppC-like"/>
</dbReference>
<reference evidence="2 3" key="1">
    <citation type="submission" date="2018-03" db="EMBL/GenBank/DDBJ databases">
        <title>Draft Genome Sequences of the Obligatory Marine Myxobacteria Enhygromyxa salina SWB007.</title>
        <authorList>
            <person name="Poehlein A."/>
            <person name="Moghaddam J.A."/>
            <person name="Harms H."/>
            <person name="Alanjari M."/>
            <person name="Koenig G.M."/>
            <person name="Daniel R."/>
            <person name="Schaeberle T.F."/>
        </authorList>
    </citation>
    <scope>NUCLEOTIDE SEQUENCE [LARGE SCALE GENOMIC DNA]</scope>
    <source>
        <strain evidence="2 3">SWB007</strain>
    </source>
</reference>
<evidence type="ECO:0000313" key="3">
    <source>
        <dbReference type="Proteomes" id="UP000238823"/>
    </source>
</evidence>
<dbReference type="PANTHER" id="PTHR30289">
    <property type="entry name" value="UNCHARACTERIZED PROTEIN YBCL-RELATED"/>
    <property type="match status" value="1"/>
</dbReference>
<dbReference type="Gene3D" id="3.90.280.10">
    <property type="entry name" value="PEBP-like"/>
    <property type="match status" value="1"/>
</dbReference>
<dbReference type="InterPro" id="IPR036610">
    <property type="entry name" value="PEBP-like_sf"/>
</dbReference>
<dbReference type="CDD" id="cd00865">
    <property type="entry name" value="PEBP_bact_arch"/>
    <property type="match status" value="1"/>
</dbReference>
<protein>
    <submittedName>
        <fullName evidence="2">Putative kinase inhibitor</fullName>
    </submittedName>
</protein>
<dbReference type="OrthoDB" id="9797506at2"/>
<feature type="region of interest" description="Disordered" evidence="1">
    <location>
        <begin position="97"/>
        <end position="127"/>
    </location>
</feature>
<dbReference type="RefSeq" id="WP_106087834.1">
    <property type="nucleotide sequence ID" value="NZ_PVNL01000019.1"/>
</dbReference>
<gene>
    <name evidence="2" type="ORF">ENSA7_07610</name>
</gene>
<dbReference type="EMBL" id="PVNL01000019">
    <property type="protein sequence ID" value="PRQ09519.1"/>
    <property type="molecule type" value="Genomic_DNA"/>
</dbReference>
<name>A0A2S9YWT8_9BACT</name>
<evidence type="ECO:0000256" key="1">
    <source>
        <dbReference type="SAM" id="MobiDB-lite"/>
    </source>
</evidence>
<proteinExistence type="predicted"/>
<dbReference type="InterPro" id="IPR008914">
    <property type="entry name" value="PEBP"/>
</dbReference>
<dbReference type="AlphaFoldDB" id="A0A2S9YWT8"/>
<feature type="compositionally biased region" description="Polar residues" evidence="1">
    <location>
        <begin position="97"/>
        <end position="110"/>
    </location>
</feature>
<organism evidence="2 3">
    <name type="scientific">Enhygromyxa salina</name>
    <dbReference type="NCBI Taxonomy" id="215803"/>
    <lineage>
        <taxon>Bacteria</taxon>
        <taxon>Pseudomonadati</taxon>
        <taxon>Myxococcota</taxon>
        <taxon>Polyangia</taxon>
        <taxon>Nannocystales</taxon>
        <taxon>Nannocystaceae</taxon>
        <taxon>Enhygromyxa</taxon>
    </lineage>
</organism>
<dbReference type="PANTHER" id="PTHR30289:SF1">
    <property type="entry name" value="PEBP (PHOSPHATIDYLETHANOLAMINE-BINDING PROTEIN) FAMILY PROTEIN"/>
    <property type="match status" value="1"/>
</dbReference>